<name>A0A1K1Q778_9FLAO</name>
<dbReference type="AlphaFoldDB" id="A0A1K1Q778"/>
<dbReference type="Proteomes" id="UP000183257">
    <property type="component" value="Unassembled WGS sequence"/>
</dbReference>
<sequence>MKKILSVSVLFLLFFSACKETTSLKIERDGEPDVLNVASENVAMNRAIEEANITLSNFKTAIQSNNKNYYGFTLKQKFKDADDN</sequence>
<dbReference type="EMBL" id="FPIY01000003">
    <property type="protein sequence ID" value="SFW55596.1"/>
    <property type="molecule type" value="Genomic_DNA"/>
</dbReference>
<dbReference type="PROSITE" id="PS51257">
    <property type="entry name" value="PROKAR_LIPOPROTEIN"/>
    <property type="match status" value="1"/>
</dbReference>
<dbReference type="OrthoDB" id="884440at2"/>
<proteinExistence type="predicted"/>
<organism evidence="2 3">
    <name type="scientific">Cellulophaga fucicola</name>
    <dbReference type="NCBI Taxonomy" id="76595"/>
    <lineage>
        <taxon>Bacteria</taxon>
        <taxon>Pseudomonadati</taxon>
        <taxon>Bacteroidota</taxon>
        <taxon>Flavobacteriia</taxon>
        <taxon>Flavobacteriales</taxon>
        <taxon>Flavobacteriaceae</taxon>
        <taxon>Cellulophaga</taxon>
    </lineage>
</organism>
<accession>A0A1K1Q778</accession>
<gene>
    <name evidence="2" type="ORF">SAMN05660313_02402</name>
</gene>
<dbReference type="STRING" id="76595.SAMN05660313_02402"/>
<evidence type="ECO:0000256" key="1">
    <source>
        <dbReference type="SAM" id="SignalP"/>
    </source>
</evidence>
<protein>
    <submittedName>
        <fullName evidence="2">Uncharacterized protein</fullName>
    </submittedName>
</protein>
<reference evidence="3" key="1">
    <citation type="submission" date="2016-11" db="EMBL/GenBank/DDBJ databases">
        <authorList>
            <person name="Varghese N."/>
            <person name="Submissions S."/>
        </authorList>
    </citation>
    <scope>NUCLEOTIDE SEQUENCE [LARGE SCALE GENOMIC DNA]</scope>
    <source>
        <strain evidence="3">DSM 24786</strain>
    </source>
</reference>
<dbReference type="RefSeq" id="WP_072304036.1">
    <property type="nucleotide sequence ID" value="NZ_FPIY01000003.1"/>
</dbReference>
<feature type="signal peptide" evidence="1">
    <location>
        <begin position="1"/>
        <end position="19"/>
    </location>
</feature>
<evidence type="ECO:0000313" key="2">
    <source>
        <dbReference type="EMBL" id="SFW55596.1"/>
    </source>
</evidence>
<evidence type="ECO:0000313" key="3">
    <source>
        <dbReference type="Proteomes" id="UP000183257"/>
    </source>
</evidence>
<keyword evidence="3" id="KW-1185">Reference proteome</keyword>
<keyword evidence="1" id="KW-0732">Signal</keyword>
<feature type="chain" id="PRO_5012927611" evidence="1">
    <location>
        <begin position="20"/>
        <end position="84"/>
    </location>
</feature>